<sequence length="86" mass="9233">MGAGSGGNILGAIFWLLLLVFLSLLVAGICAFIYIIASKFTPCMRTLDPLAEFLMRGVNFPHTCSENRVHGSSLSLRTLAVSSSRT</sequence>
<dbReference type="EMBL" id="GHJT01008569">
    <property type="protein sequence ID" value="MOY42540.1"/>
    <property type="molecule type" value="Transcribed_RNA"/>
</dbReference>
<feature type="transmembrane region" description="Helical" evidence="1">
    <location>
        <begin position="12"/>
        <end position="37"/>
    </location>
</feature>
<dbReference type="AlphaFoldDB" id="A0A4D5RYX8"/>
<proteinExistence type="predicted"/>
<reference evidence="2" key="1">
    <citation type="submission" date="2019-04" db="EMBL/GenBank/DDBJ databases">
        <title>An insight into the mialome of Ixodes scapularis.</title>
        <authorList>
            <person name="Ribeiro J.M."/>
            <person name="Mather T.N."/>
            <person name="Karim S."/>
        </authorList>
    </citation>
    <scope>NUCLEOTIDE SEQUENCE</scope>
</reference>
<dbReference type="PANTHER" id="PTHR39948">
    <property type="entry name" value="GEO11419P1"/>
    <property type="match status" value="1"/>
</dbReference>
<keyword evidence="1" id="KW-1133">Transmembrane helix</keyword>
<accession>A0A4D5RYX8</accession>
<protein>
    <submittedName>
        <fullName evidence="2">Uncharacterized protein</fullName>
    </submittedName>
</protein>
<name>A0A4D5RYX8_IXOSC</name>
<evidence type="ECO:0000313" key="2">
    <source>
        <dbReference type="EMBL" id="MOY42540.1"/>
    </source>
</evidence>
<keyword evidence="1" id="KW-0812">Transmembrane</keyword>
<keyword evidence="1" id="KW-0472">Membrane</keyword>
<organism evidence="2">
    <name type="scientific">Ixodes scapularis</name>
    <name type="common">Black-legged tick</name>
    <name type="synonym">Deer tick</name>
    <dbReference type="NCBI Taxonomy" id="6945"/>
    <lineage>
        <taxon>Eukaryota</taxon>
        <taxon>Metazoa</taxon>
        <taxon>Ecdysozoa</taxon>
        <taxon>Arthropoda</taxon>
        <taxon>Chelicerata</taxon>
        <taxon>Arachnida</taxon>
        <taxon>Acari</taxon>
        <taxon>Parasitiformes</taxon>
        <taxon>Ixodida</taxon>
        <taxon>Ixodoidea</taxon>
        <taxon>Ixodidae</taxon>
        <taxon>Ixodinae</taxon>
        <taxon>Ixodes</taxon>
    </lineage>
</organism>
<evidence type="ECO:0000256" key="1">
    <source>
        <dbReference type="SAM" id="Phobius"/>
    </source>
</evidence>
<dbReference type="PANTHER" id="PTHR39948:SF1">
    <property type="entry name" value="GEO11419P1"/>
    <property type="match status" value="1"/>
</dbReference>